<evidence type="ECO:0000256" key="4">
    <source>
        <dbReference type="ARBA" id="ARBA00023163"/>
    </source>
</evidence>
<feature type="domain" description="HTH lysR-type" evidence="5">
    <location>
        <begin position="1"/>
        <end position="58"/>
    </location>
</feature>
<dbReference type="SUPFAM" id="SSF46785">
    <property type="entry name" value="Winged helix' DNA-binding domain"/>
    <property type="match status" value="1"/>
</dbReference>
<evidence type="ECO:0000256" key="2">
    <source>
        <dbReference type="ARBA" id="ARBA00023015"/>
    </source>
</evidence>
<protein>
    <submittedName>
        <fullName evidence="7">LysR family transcriptional regulator</fullName>
    </submittedName>
</protein>
<dbReference type="PANTHER" id="PTHR30346:SF30">
    <property type="entry name" value="SMALL NEUTRAL PROTEASE REGULATORY PROTEIN"/>
    <property type="match status" value="1"/>
</dbReference>
<evidence type="ECO:0000256" key="3">
    <source>
        <dbReference type="ARBA" id="ARBA00023125"/>
    </source>
</evidence>
<dbReference type="EMBL" id="ABLOKC030000001">
    <property type="protein sequence ID" value="EML1469463.1"/>
    <property type="molecule type" value="Genomic_DNA"/>
</dbReference>
<dbReference type="SUPFAM" id="SSF53850">
    <property type="entry name" value="Periplasmic binding protein-like II"/>
    <property type="match status" value="1"/>
</dbReference>
<dbReference type="Gene3D" id="3.40.190.10">
    <property type="entry name" value="Periplasmic binding protein-like II"/>
    <property type="match status" value="2"/>
</dbReference>
<evidence type="ECO:0000256" key="1">
    <source>
        <dbReference type="ARBA" id="ARBA00009437"/>
    </source>
</evidence>
<dbReference type="Pfam" id="PF03466">
    <property type="entry name" value="LysR_substrate"/>
    <property type="match status" value="1"/>
</dbReference>
<dbReference type="InterPro" id="IPR036390">
    <property type="entry name" value="WH_DNA-bd_sf"/>
</dbReference>
<evidence type="ECO:0000259" key="5">
    <source>
        <dbReference type="PROSITE" id="PS50931"/>
    </source>
</evidence>
<accession>A0A089R615</accession>
<dbReference type="Proteomes" id="UP000036196">
    <property type="component" value="Unassembled WGS sequence"/>
</dbReference>
<dbReference type="FunFam" id="1.10.10.10:FF:000001">
    <property type="entry name" value="LysR family transcriptional regulator"/>
    <property type="match status" value="1"/>
</dbReference>
<dbReference type="CDD" id="cd08414">
    <property type="entry name" value="PBP2_LTTR_aromatics_like"/>
    <property type="match status" value="1"/>
</dbReference>
<proteinExistence type="inferred from homology"/>
<dbReference type="InterPro" id="IPR000847">
    <property type="entry name" value="LysR_HTH_N"/>
</dbReference>
<dbReference type="STRING" id="61647.LG71_20060"/>
<dbReference type="AlphaFoldDB" id="A0A089R615"/>
<evidence type="ECO:0000313" key="8">
    <source>
        <dbReference type="Proteomes" id="UP000036196"/>
    </source>
</evidence>
<dbReference type="PATRIC" id="fig|61647.13.peg.5045"/>
<dbReference type="RefSeq" id="WP_043084824.1">
    <property type="nucleotide sequence ID" value="NZ_CACVCI010000001.1"/>
</dbReference>
<dbReference type="InterPro" id="IPR005119">
    <property type="entry name" value="LysR_subst-bd"/>
</dbReference>
<gene>
    <name evidence="7" type="ORF">ABW06_06570</name>
    <name evidence="6" type="ORF">QEG54_000130</name>
</gene>
<dbReference type="KEGG" id="pge:LG71_20060"/>
<dbReference type="GO" id="GO:0003677">
    <property type="term" value="F:DNA binding"/>
    <property type="evidence" value="ECO:0007669"/>
    <property type="project" value="UniProtKB-KW"/>
</dbReference>
<keyword evidence="3" id="KW-0238">DNA-binding</keyword>
<evidence type="ECO:0000313" key="6">
    <source>
        <dbReference type="EMBL" id="EML1469463.1"/>
    </source>
</evidence>
<dbReference type="Gene3D" id="1.10.10.10">
    <property type="entry name" value="Winged helix-like DNA-binding domain superfamily/Winged helix DNA-binding domain"/>
    <property type="match status" value="1"/>
</dbReference>
<name>A0A089R615_PLUGE</name>
<dbReference type="Pfam" id="PF00126">
    <property type="entry name" value="HTH_1"/>
    <property type="match status" value="1"/>
</dbReference>
<keyword evidence="4" id="KW-0804">Transcription</keyword>
<dbReference type="GO" id="GO:0003700">
    <property type="term" value="F:DNA-binding transcription factor activity"/>
    <property type="evidence" value="ECO:0007669"/>
    <property type="project" value="InterPro"/>
</dbReference>
<dbReference type="PANTHER" id="PTHR30346">
    <property type="entry name" value="TRANSCRIPTIONAL DUAL REGULATOR HCAR-RELATED"/>
    <property type="match status" value="1"/>
</dbReference>
<sequence length="295" mass="32701">MELRHLRAFIAAARLEHFSKAAEALEIAQPALSQLMKTLEAELGVALFRRKNRGVQLTPAGEAFLPHAEDAVRASGLAADAARRARRGEVGAINIGYHSALFEHHLPQLIRHYFTTWPDVSVSLMDVRIQAQFAWLLEGKIDIGFARVSNHHLPEGLRTRCFSLSRLVLLMPDNHPLAAEFSGDLSALRQETFIFLEDPLGVGLTSHTLQLCRRYHLHPTTIMPVPSLMSIPGLIAAGIGISILPEALVQLSMPGLKTHALSQPDMVSELSLITRENERSRAVMHFVDEAVKWSQ</sequence>
<comment type="similarity">
    <text evidence="1">Belongs to the LysR transcriptional regulatory family.</text>
</comment>
<dbReference type="PRINTS" id="PR00039">
    <property type="entry name" value="HTHLYSR"/>
</dbReference>
<organism evidence="7 8">
    <name type="scientific">Pluralibacter gergoviae</name>
    <name type="common">Enterobacter gergoviae</name>
    <dbReference type="NCBI Taxonomy" id="61647"/>
    <lineage>
        <taxon>Bacteria</taxon>
        <taxon>Pseudomonadati</taxon>
        <taxon>Pseudomonadota</taxon>
        <taxon>Gammaproteobacteria</taxon>
        <taxon>Enterobacterales</taxon>
        <taxon>Enterobacteriaceae</taxon>
        <taxon>Pluralibacter</taxon>
    </lineage>
</organism>
<comment type="caution">
    <text evidence="7">The sequence shown here is derived from an EMBL/GenBank/DDBJ whole genome shotgun (WGS) entry which is preliminary data.</text>
</comment>
<dbReference type="InterPro" id="IPR036388">
    <property type="entry name" value="WH-like_DNA-bd_sf"/>
</dbReference>
<keyword evidence="8" id="KW-1185">Reference proteome</keyword>
<dbReference type="GO" id="GO:0032993">
    <property type="term" value="C:protein-DNA complex"/>
    <property type="evidence" value="ECO:0007669"/>
    <property type="project" value="TreeGrafter"/>
</dbReference>
<reference evidence="7 8" key="1">
    <citation type="submission" date="2015-05" db="EMBL/GenBank/DDBJ databases">
        <title>Genome sequences of Pluralibacter gergoviae.</title>
        <authorList>
            <person name="Greninger A.L."/>
            <person name="Miller S."/>
        </authorList>
    </citation>
    <scope>NUCLEOTIDE SEQUENCE [LARGE SCALE GENOMIC DNA]</scope>
    <source>
        <strain evidence="7 8">JS81F13</strain>
    </source>
</reference>
<reference evidence="6" key="2">
    <citation type="submission" date="2024-02" db="EMBL/GenBank/DDBJ databases">
        <authorList>
            <consortium name="Clinical and Environmental Microbiology Branch: Whole genome sequencing antimicrobial resistance pathogens in the healthcare setting"/>
        </authorList>
    </citation>
    <scope>NUCLEOTIDE SEQUENCE</scope>
    <source>
        <strain evidence="6">2021DK-00143</strain>
    </source>
</reference>
<dbReference type="PROSITE" id="PS50931">
    <property type="entry name" value="HTH_LYSR"/>
    <property type="match status" value="1"/>
</dbReference>
<dbReference type="EMBL" id="LDZF01000005">
    <property type="protein sequence ID" value="KMK15063.1"/>
    <property type="molecule type" value="Genomic_DNA"/>
</dbReference>
<dbReference type="eggNOG" id="COG0583">
    <property type="taxonomic scope" value="Bacteria"/>
</dbReference>
<keyword evidence="2" id="KW-0805">Transcription regulation</keyword>
<evidence type="ECO:0000313" key="7">
    <source>
        <dbReference type="EMBL" id="KMK15063.1"/>
    </source>
</evidence>